<keyword evidence="7" id="KW-0511">Multifunctional enzyme</keyword>
<keyword evidence="5" id="KW-0658">Purine biosynthesis</keyword>
<dbReference type="NCBIfam" id="NF002049">
    <property type="entry name" value="PRK00881.1"/>
    <property type="match status" value="1"/>
</dbReference>
<keyword evidence="6" id="KW-0378">Hydrolase</keyword>
<dbReference type="Gene3D" id="3.40.140.20">
    <property type="match status" value="2"/>
</dbReference>
<comment type="catalytic activity">
    <reaction evidence="8">
        <text>(6R)-10-formyltetrahydrofolate + 5-amino-1-(5-phospho-beta-D-ribosyl)imidazole-4-carboxamide = 5-formamido-1-(5-phospho-D-ribosyl)imidazole-4-carboxamide + (6S)-5,6,7,8-tetrahydrofolate</text>
        <dbReference type="Rhea" id="RHEA:22192"/>
        <dbReference type="ChEBI" id="CHEBI:57453"/>
        <dbReference type="ChEBI" id="CHEBI:58467"/>
        <dbReference type="ChEBI" id="CHEBI:58475"/>
        <dbReference type="ChEBI" id="CHEBI:195366"/>
        <dbReference type="EC" id="2.1.2.3"/>
    </reaction>
</comment>
<dbReference type="GO" id="GO:0003937">
    <property type="term" value="F:IMP cyclohydrolase activity"/>
    <property type="evidence" value="ECO:0007669"/>
    <property type="project" value="UniProtKB-EC"/>
</dbReference>
<sequence length="484" mass="53157">MLNSLNVKLISTGGTRDFIQSLGYECESVEEVTGYPSILGGRVKTLHPKVFGGILYRRDEEQDRKIIKSYDIPSIDLVIVDLYPFEETVATQALEDEIIEKIDIGGISLIRGAAKNFKDVIVVASRKQYKPLLDLLKEKSGNTDIEDRRWFAKEAFAVSSGYDSAIFNYFDKGESPVLRISADSGKTLRYGENPHQKGVFYGNFNEIFEQLHGKEISYNNLLDIDAAVSLIADFDETALAILKHNNACGMACRSTVKEAWETALAADPISAFGGIVVTNRQVDAEAAKAINEIFFEVIIAPDYSQDALNILFQKKNRIILKQKITGKEANNTQVRSALNGFLVQDKDTSIQTRSDLTVVTAKVPTEKETEDLLFANILVKHTKSNAIVLAKNKQLIASGAGQTSRVDALNQAIEKAGTFKFNLNGAVMASDAFFPFPDCVEIAHKAGITAVVQPGGSIKDAESVAYCNENGLAMVTTGIRHFKH</sequence>
<dbReference type="InterPro" id="IPR011607">
    <property type="entry name" value="MGS-like_dom"/>
</dbReference>
<comment type="caution">
    <text evidence="11">The sequence shown here is derived from an EMBL/GenBank/DDBJ whole genome shotgun (WGS) entry which is preliminary data.</text>
</comment>
<evidence type="ECO:0000256" key="7">
    <source>
        <dbReference type="ARBA" id="ARBA00023268"/>
    </source>
</evidence>
<dbReference type="GO" id="GO:0004643">
    <property type="term" value="F:phosphoribosylaminoimidazolecarboxamide formyltransferase activity"/>
    <property type="evidence" value="ECO:0007669"/>
    <property type="project" value="UniProtKB-EC"/>
</dbReference>
<dbReference type="PANTHER" id="PTHR11692">
    <property type="entry name" value="BIFUNCTIONAL PURINE BIOSYNTHESIS PROTEIN PURH"/>
    <property type="match status" value="1"/>
</dbReference>
<dbReference type="FunFam" id="3.40.140.20:FF:000001">
    <property type="entry name" value="Bifunctional purine biosynthesis protein PurH"/>
    <property type="match status" value="1"/>
</dbReference>
<protein>
    <submittedName>
        <fullName evidence="11">Bifunctional purine biosynthesis protein PurH</fullName>
    </submittedName>
</protein>
<dbReference type="SMART" id="SM00798">
    <property type="entry name" value="AICARFT_IMPCHas"/>
    <property type="match status" value="1"/>
</dbReference>
<evidence type="ECO:0000256" key="6">
    <source>
        <dbReference type="ARBA" id="ARBA00022801"/>
    </source>
</evidence>
<dbReference type="PROSITE" id="PS51855">
    <property type="entry name" value="MGS"/>
    <property type="match status" value="1"/>
</dbReference>
<dbReference type="UniPathway" id="UPA00074">
    <property type="reaction ID" value="UER00133"/>
</dbReference>
<evidence type="ECO:0000259" key="10">
    <source>
        <dbReference type="PROSITE" id="PS51855"/>
    </source>
</evidence>
<dbReference type="InterPro" id="IPR024051">
    <property type="entry name" value="AICAR_Tfase_dup_dom_sf"/>
</dbReference>
<evidence type="ECO:0000313" key="11">
    <source>
        <dbReference type="EMBL" id="MPM45678.1"/>
    </source>
</evidence>
<feature type="domain" description="MGS-like" evidence="10">
    <location>
        <begin position="1"/>
        <end position="124"/>
    </location>
</feature>
<dbReference type="Pfam" id="PF02142">
    <property type="entry name" value="MGS"/>
    <property type="match status" value="1"/>
</dbReference>
<dbReference type="SUPFAM" id="SSF52335">
    <property type="entry name" value="Methylglyoxal synthase-like"/>
    <property type="match status" value="1"/>
</dbReference>
<dbReference type="EMBL" id="VSSQ01010972">
    <property type="protein sequence ID" value="MPM45678.1"/>
    <property type="molecule type" value="Genomic_DNA"/>
</dbReference>
<dbReference type="SUPFAM" id="SSF53927">
    <property type="entry name" value="Cytidine deaminase-like"/>
    <property type="match status" value="1"/>
</dbReference>
<dbReference type="InterPro" id="IPR036914">
    <property type="entry name" value="MGS-like_dom_sf"/>
</dbReference>
<dbReference type="Pfam" id="PF01808">
    <property type="entry name" value="AICARFT_IMPCHas"/>
    <property type="match status" value="1"/>
</dbReference>
<dbReference type="FunFam" id="3.40.50.1380:FF:000001">
    <property type="entry name" value="Bifunctional purine biosynthesis protein PurH"/>
    <property type="match status" value="1"/>
</dbReference>
<dbReference type="PIRSF" id="PIRSF000414">
    <property type="entry name" value="AICARFT_IMPCHas"/>
    <property type="match status" value="1"/>
</dbReference>
<dbReference type="Gene3D" id="3.40.50.1380">
    <property type="entry name" value="Methylglyoxal synthase-like domain"/>
    <property type="match status" value="1"/>
</dbReference>
<evidence type="ECO:0000256" key="9">
    <source>
        <dbReference type="ARBA" id="ARBA00050687"/>
    </source>
</evidence>
<evidence type="ECO:0000256" key="8">
    <source>
        <dbReference type="ARBA" id="ARBA00050488"/>
    </source>
</evidence>
<dbReference type="SMART" id="SM00851">
    <property type="entry name" value="MGS"/>
    <property type="match status" value="1"/>
</dbReference>
<dbReference type="GO" id="GO:0005829">
    <property type="term" value="C:cytosol"/>
    <property type="evidence" value="ECO:0007669"/>
    <property type="project" value="TreeGrafter"/>
</dbReference>
<evidence type="ECO:0000256" key="1">
    <source>
        <dbReference type="ARBA" id="ARBA00004844"/>
    </source>
</evidence>
<dbReference type="GO" id="GO:0006189">
    <property type="term" value="P:'de novo' IMP biosynthetic process"/>
    <property type="evidence" value="ECO:0007669"/>
    <property type="project" value="UniProtKB-UniPathway"/>
</dbReference>
<evidence type="ECO:0000256" key="5">
    <source>
        <dbReference type="ARBA" id="ARBA00022755"/>
    </source>
</evidence>
<dbReference type="InterPro" id="IPR002695">
    <property type="entry name" value="PurH-like"/>
</dbReference>
<evidence type="ECO:0000256" key="4">
    <source>
        <dbReference type="ARBA" id="ARBA00022679"/>
    </source>
</evidence>
<comment type="pathway">
    <text evidence="2">Purine metabolism; IMP biosynthesis via de novo pathway; 5-formamido-1-(5-phospho-D-ribosyl)imidazole-4-carboxamide from 5-amino-1-(5-phospho-D-ribosyl)imidazole-4-carboxamide (10-formyl THF route): step 1/1.</text>
</comment>
<dbReference type="FunFam" id="3.40.140.20:FF:000005">
    <property type="entry name" value="Bifunctional purine biosynthesis protein PurH"/>
    <property type="match status" value="1"/>
</dbReference>
<keyword evidence="4" id="KW-0808">Transferase</keyword>
<proteinExistence type="inferred from homology"/>
<evidence type="ECO:0000256" key="3">
    <source>
        <dbReference type="ARBA" id="ARBA00007667"/>
    </source>
</evidence>
<reference evidence="11" key="1">
    <citation type="submission" date="2019-08" db="EMBL/GenBank/DDBJ databases">
        <authorList>
            <person name="Kucharzyk K."/>
            <person name="Murdoch R.W."/>
            <person name="Higgins S."/>
            <person name="Loffler F."/>
        </authorList>
    </citation>
    <scope>NUCLEOTIDE SEQUENCE</scope>
</reference>
<name>A0A644ZZ28_9ZZZZ</name>
<comment type="pathway">
    <text evidence="1">Purine metabolism; IMP biosynthesis via de novo pathway; IMP from 5-formamido-1-(5-phospho-D-ribosyl)imidazole-4-carboxamide: step 1/1.</text>
</comment>
<comment type="similarity">
    <text evidence="3">Belongs to the PurH family.</text>
</comment>
<dbReference type="AlphaFoldDB" id="A0A644ZZ28"/>
<organism evidence="11">
    <name type="scientific">bioreactor metagenome</name>
    <dbReference type="NCBI Taxonomy" id="1076179"/>
    <lineage>
        <taxon>unclassified sequences</taxon>
        <taxon>metagenomes</taxon>
        <taxon>ecological metagenomes</taxon>
    </lineage>
</organism>
<accession>A0A644ZZ28</accession>
<dbReference type="HAMAP" id="MF_00139">
    <property type="entry name" value="PurH"/>
    <property type="match status" value="1"/>
</dbReference>
<dbReference type="InterPro" id="IPR016193">
    <property type="entry name" value="Cytidine_deaminase-like"/>
</dbReference>
<comment type="catalytic activity">
    <reaction evidence="9">
        <text>IMP + H2O = 5-formamido-1-(5-phospho-D-ribosyl)imidazole-4-carboxamide</text>
        <dbReference type="Rhea" id="RHEA:18445"/>
        <dbReference type="ChEBI" id="CHEBI:15377"/>
        <dbReference type="ChEBI" id="CHEBI:58053"/>
        <dbReference type="ChEBI" id="CHEBI:58467"/>
        <dbReference type="EC" id="3.5.4.10"/>
    </reaction>
</comment>
<gene>
    <name evidence="11" type="primary">purH_28</name>
    <name evidence="11" type="ORF">SDC9_92368</name>
</gene>
<dbReference type="CDD" id="cd01421">
    <property type="entry name" value="IMPCH"/>
    <property type="match status" value="1"/>
</dbReference>
<evidence type="ECO:0000256" key="2">
    <source>
        <dbReference type="ARBA" id="ARBA00004954"/>
    </source>
</evidence>
<dbReference type="PANTHER" id="PTHR11692:SF0">
    <property type="entry name" value="BIFUNCTIONAL PURINE BIOSYNTHESIS PROTEIN ATIC"/>
    <property type="match status" value="1"/>
</dbReference>